<dbReference type="InterPro" id="IPR001646">
    <property type="entry name" value="5peptide_repeat"/>
</dbReference>
<accession>A0A401FYP7</accession>
<reference evidence="2" key="2">
    <citation type="submission" date="2019-01" db="EMBL/GenBank/DDBJ databases">
        <title>Genome sequence of Desulfonema ishimotonii strain Tokyo 01.</title>
        <authorList>
            <person name="Fukui M."/>
        </authorList>
    </citation>
    <scope>NUCLEOTIDE SEQUENCE [LARGE SCALE GENOMIC DNA]</scope>
    <source>
        <strain evidence="2">Tokyo 01</strain>
    </source>
</reference>
<dbReference type="InterPro" id="IPR051082">
    <property type="entry name" value="Pentapeptide-BTB/POZ_domain"/>
</dbReference>
<dbReference type="AlphaFoldDB" id="A0A401FYP7"/>
<proteinExistence type="predicted"/>
<reference evidence="2" key="1">
    <citation type="submission" date="2017-11" db="EMBL/GenBank/DDBJ databases">
        <authorList>
            <person name="Watanabe M."/>
            <person name="Kojima H."/>
        </authorList>
    </citation>
    <scope>NUCLEOTIDE SEQUENCE [LARGE SCALE GENOMIC DNA]</scope>
    <source>
        <strain evidence="2">Tokyo 01</strain>
    </source>
</reference>
<protein>
    <recommendedName>
        <fullName evidence="3">Pentapeptide repeat-containing protein</fullName>
    </recommendedName>
</protein>
<dbReference type="PANTHER" id="PTHR14136">
    <property type="entry name" value="BTB_POZ DOMAIN-CONTAINING PROTEIN KCTD9"/>
    <property type="match status" value="1"/>
</dbReference>
<dbReference type="Pfam" id="PF00805">
    <property type="entry name" value="Pentapeptide"/>
    <property type="match status" value="1"/>
</dbReference>
<name>A0A401FYP7_9BACT</name>
<dbReference type="Gene3D" id="2.160.20.80">
    <property type="entry name" value="E3 ubiquitin-protein ligase SopA"/>
    <property type="match status" value="1"/>
</dbReference>
<dbReference type="EMBL" id="BEXT01000001">
    <property type="protein sequence ID" value="GBC62122.1"/>
    <property type="molecule type" value="Genomic_DNA"/>
</dbReference>
<evidence type="ECO:0000313" key="2">
    <source>
        <dbReference type="Proteomes" id="UP000288096"/>
    </source>
</evidence>
<dbReference type="PANTHER" id="PTHR14136:SF17">
    <property type="entry name" value="BTB_POZ DOMAIN-CONTAINING PROTEIN KCTD9"/>
    <property type="match status" value="1"/>
</dbReference>
<keyword evidence="2" id="KW-1185">Reference proteome</keyword>
<gene>
    <name evidence="1" type="ORF">DENIS_3085</name>
</gene>
<sequence length="371" mass="41275">MQAVNMIDARISSANLRGANLTEADLEKANLERADLQNANIERAYLQDANLKFIRISQTSLAHIPENIKQKFGSTWLVVDKVEKGDTDRLIIRSITFPPEYHEAGISILTYFGTILRKKYPDTKAKIQIKQEGLRVTMIIEPDDGGEREIIEKALDEYGLVVTGQKTPEEFTDDKVLIIGLRSELRIAQARIETQKELLQDKSAQIDKLFFIVGNAVQSKPVSVVQKAAPHNNIGANEIQSLVQTEQISSFNQNWEDGMGDNINIKSGRDTAVSKGHGTTTINNVSQTMDEKAIQGFLEQLKKHADALDLKPEKKNELSDHIVLAEREMARPTPEPERVDEYLASIRNILDGVAGSIIASGLLHEIGKLMG</sequence>
<dbReference type="Proteomes" id="UP000288096">
    <property type="component" value="Unassembled WGS sequence"/>
</dbReference>
<evidence type="ECO:0008006" key="3">
    <source>
        <dbReference type="Google" id="ProtNLM"/>
    </source>
</evidence>
<evidence type="ECO:0000313" key="1">
    <source>
        <dbReference type="EMBL" id="GBC62122.1"/>
    </source>
</evidence>
<comment type="caution">
    <text evidence="1">The sequence shown here is derived from an EMBL/GenBank/DDBJ whole genome shotgun (WGS) entry which is preliminary data.</text>
</comment>
<dbReference type="SUPFAM" id="SSF141571">
    <property type="entry name" value="Pentapeptide repeat-like"/>
    <property type="match status" value="1"/>
</dbReference>
<organism evidence="1 2">
    <name type="scientific">Desulfonema ishimotonii</name>
    <dbReference type="NCBI Taxonomy" id="45657"/>
    <lineage>
        <taxon>Bacteria</taxon>
        <taxon>Pseudomonadati</taxon>
        <taxon>Thermodesulfobacteriota</taxon>
        <taxon>Desulfobacteria</taxon>
        <taxon>Desulfobacterales</taxon>
        <taxon>Desulfococcaceae</taxon>
        <taxon>Desulfonema</taxon>
    </lineage>
</organism>